<dbReference type="Pfam" id="PF01229">
    <property type="entry name" value="Glyco_hydro_39"/>
    <property type="match status" value="1"/>
</dbReference>
<dbReference type="PANTHER" id="PTHR12631:SF10">
    <property type="entry name" value="BETA-XYLOSIDASE-LIKE PROTEIN-RELATED"/>
    <property type="match status" value="1"/>
</dbReference>
<protein>
    <submittedName>
        <fullName evidence="5">Cellulase family glycosylhydrolase</fullName>
    </submittedName>
</protein>
<evidence type="ECO:0000259" key="4">
    <source>
        <dbReference type="Pfam" id="PF01229"/>
    </source>
</evidence>
<proteinExistence type="inferred from homology"/>
<evidence type="ECO:0000256" key="3">
    <source>
        <dbReference type="ARBA" id="ARBA00023295"/>
    </source>
</evidence>
<comment type="caution">
    <text evidence="5">The sequence shown here is derived from an EMBL/GenBank/DDBJ whole genome shotgun (WGS) entry which is preliminary data.</text>
</comment>
<evidence type="ECO:0000256" key="2">
    <source>
        <dbReference type="ARBA" id="ARBA00022801"/>
    </source>
</evidence>
<feature type="domain" description="Glycosyl hydrolases family 39 N-terminal catalytic" evidence="4">
    <location>
        <begin position="8"/>
        <end position="496"/>
    </location>
</feature>
<dbReference type="PRINTS" id="PR00745">
    <property type="entry name" value="GLHYDRLASE39"/>
</dbReference>
<dbReference type="SUPFAM" id="SSF51445">
    <property type="entry name" value="(Trans)glycosidases"/>
    <property type="match status" value="1"/>
</dbReference>
<keyword evidence="3" id="KW-0326">Glycosidase</keyword>
<evidence type="ECO:0000256" key="1">
    <source>
        <dbReference type="ARBA" id="ARBA00008875"/>
    </source>
</evidence>
<evidence type="ECO:0000313" key="5">
    <source>
        <dbReference type="EMBL" id="GAA5210948.1"/>
    </source>
</evidence>
<dbReference type="InterPro" id="IPR049165">
    <property type="entry name" value="GH39_as"/>
</dbReference>
<dbReference type="EMBL" id="BAABJR010000009">
    <property type="protein sequence ID" value="GAA5210948.1"/>
    <property type="molecule type" value="Genomic_DNA"/>
</dbReference>
<dbReference type="SUPFAM" id="SSF51011">
    <property type="entry name" value="Glycosyl hydrolase domain"/>
    <property type="match status" value="1"/>
</dbReference>
<sequence length="531" mass="59252">MTISLHTDRHAPGTELTHFWSACVGAGRAAEGLRAGWQEHLRLVREAAGFRHVRFHGLFHDDMFVYRQDADGQPILNFQYVDDLFDRILDAGVRPFVELGFSPGDLAREKATTFWWGAHGSPPTDLGQWAKLIEAIAGHWIHRYGLDEVRSWYFEVWNEPNLGPFFRGSRSEYFELYAVTARALKNVDTRLRVGGPATSNFVPDARFAGEYEDTSQHAVVTDAENLDALEWRPVWVAEFLDFCHREGLPVDFVSCHPYPTDWALDGHGNTRQHTRASDATTRDLRTLRALVDASPYPDAEIHLTEWNSSPSPRDHTHDHLQAATFVVKANLESIGLADSLAYWVFTDVFEEGGAGDTVFHGGFGMLTYQGVPKPAFHAYRMLNLLGDELLARTEGAVVTRHSATGNLTALAYHYPPEATQAPPGSFDGRSVAEGTLATGRPRPLRIELTGLPPRSPVTIETLDTEQGNAIGAWRAMGAPEPPNREQTRLLREAGHAVGRRVQLADDEGRFLFDEEITPWSVVLLRQGGETR</sequence>
<dbReference type="InterPro" id="IPR017853">
    <property type="entry name" value="GH"/>
</dbReference>
<accession>A0ABP9T803</accession>
<dbReference type="Gene3D" id="3.20.20.80">
    <property type="entry name" value="Glycosidases"/>
    <property type="match status" value="1"/>
</dbReference>
<dbReference type="InterPro" id="IPR000514">
    <property type="entry name" value="Glyco_hydro_39"/>
</dbReference>
<dbReference type="InterPro" id="IPR049166">
    <property type="entry name" value="GH39_cat"/>
</dbReference>
<dbReference type="PROSITE" id="PS01027">
    <property type="entry name" value="GLYCOSYL_HYDROL_F39"/>
    <property type="match status" value="1"/>
</dbReference>
<dbReference type="InterPro" id="IPR051923">
    <property type="entry name" value="Glycosyl_Hydrolase_39"/>
</dbReference>
<name>A0ABP9T803_9ACTN</name>
<dbReference type="Gene3D" id="2.60.40.1500">
    <property type="entry name" value="Glycosyl hydrolase domain, family 39"/>
    <property type="match status" value="1"/>
</dbReference>
<gene>
    <name evidence="5" type="ORF">GCM10023323_40620</name>
</gene>
<keyword evidence="2" id="KW-0378">Hydrolase</keyword>
<comment type="similarity">
    <text evidence="1">Belongs to the glycosyl hydrolase 39 family.</text>
</comment>
<dbReference type="PANTHER" id="PTHR12631">
    <property type="entry name" value="ALPHA-L-IDURONIDASE"/>
    <property type="match status" value="1"/>
</dbReference>
<dbReference type="RefSeq" id="WP_345632293.1">
    <property type="nucleotide sequence ID" value="NZ_BAABJR010000009.1"/>
</dbReference>
<dbReference type="Proteomes" id="UP001499878">
    <property type="component" value="Unassembled WGS sequence"/>
</dbReference>
<reference evidence="6" key="1">
    <citation type="journal article" date="2019" name="Int. J. Syst. Evol. Microbiol.">
        <title>The Global Catalogue of Microorganisms (GCM) 10K type strain sequencing project: providing services to taxonomists for standard genome sequencing and annotation.</title>
        <authorList>
            <consortium name="The Broad Institute Genomics Platform"/>
            <consortium name="The Broad Institute Genome Sequencing Center for Infectious Disease"/>
            <person name="Wu L."/>
            <person name="Ma J."/>
        </authorList>
    </citation>
    <scope>NUCLEOTIDE SEQUENCE [LARGE SCALE GENOMIC DNA]</scope>
    <source>
        <strain evidence="6">JCM 18306</strain>
    </source>
</reference>
<evidence type="ECO:0000313" key="6">
    <source>
        <dbReference type="Proteomes" id="UP001499878"/>
    </source>
</evidence>
<keyword evidence="6" id="KW-1185">Reference proteome</keyword>
<organism evidence="5 6">
    <name type="scientific">Streptomyces thinghirensis</name>
    <dbReference type="NCBI Taxonomy" id="551547"/>
    <lineage>
        <taxon>Bacteria</taxon>
        <taxon>Bacillati</taxon>
        <taxon>Actinomycetota</taxon>
        <taxon>Actinomycetes</taxon>
        <taxon>Kitasatosporales</taxon>
        <taxon>Streptomycetaceae</taxon>
        <taxon>Streptomyces</taxon>
    </lineage>
</organism>